<evidence type="ECO:0000256" key="2">
    <source>
        <dbReference type="ARBA" id="ARBA00004936"/>
    </source>
</evidence>
<dbReference type="Pfam" id="PF00884">
    <property type="entry name" value="Sulfatase"/>
    <property type="match status" value="1"/>
</dbReference>
<evidence type="ECO:0000256" key="7">
    <source>
        <dbReference type="SAM" id="MobiDB-lite"/>
    </source>
</evidence>
<evidence type="ECO:0000256" key="4">
    <source>
        <dbReference type="ARBA" id="ARBA00022692"/>
    </source>
</evidence>
<evidence type="ECO:0000259" key="9">
    <source>
        <dbReference type="Pfam" id="PF00884"/>
    </source>
</evidence>
<reference evidence="10" key="1">
    <citation type="journal article" date="2021" name="PeerJ">
        <title>Extensive microbial diversity within the chicken gut microbiome revealed by metagenomics and culture.</title>
        <authorList>
            <person name="Gilroy R."/>
            <person name="Ravi A."/>
            <person name="Getino M."/>
            <person name="Pursley I."/>
            <person name="Horton D.L."/>
            <person name="Alikhan N.F."/>
            <person name="Baker D."/>
            <person name="Gharbi K."/>
            <person name="Hall N."/>
            <person name="Watson M."/>
            <person name="Adriaenssens E.M."/>
            <person name="Foster-Nyarko E."/>
            <person name="Jarju S."/>
            <person name="Secka A."/>
            <person name="Antonio M."/>
            <person name="Oren A."/>
            <person name="Chaudhuri R.R."/>
            <person name="La Ragione R."/>
            <person name="Hildebrand F."/>
            <person name="Pallen M.J."/>
        </authorList>
    </citation>
    <scope>NUCLEOTIDE SEQUENCE</scope>
    <source>
        <strain evidence="10">ChiSxjej3B15-1167</strain>
    </source>
</reference>
<organism evidence="10 11">
    <name type="scientific">Candidatus Anaerobutyricum stercoripullorum</name>
    <dbReference type="NCBI Taxonomy" id="2838456"/>
    <lineage>
        <taxon>Bacteria</taxon>
        <taxon>Bacillati</taxon>
        <taxon>Bacillota</taxon>
        <taxon>Clostridia</taxon>
        <taxon>Lachnospirales</taxon>
        <taxon>Lachnospiraceae</taxon>
        <taxon>Anaerobutyricum</taxon>
    </lineage>
</organism>
<protein>
    <submittedName>
        <fullName evidence="10">LTA synthase family protein</fullName>
    </submittedName>
</protein>
<keyword evidence="3" id="KW-1003">Cell membrane</keyword>
<reference evidence="10" key="2">
    <citation type="submission" date="2021-04" db="EMBL/GenBank/DDBJ databases">
        <authorList>
            <person name="Gilroy R."/>
        </authorList>
    </citation>
    <scope>NUCLEOTIDE SEQUENCE</scope>
    <source>
        <strain evidence="10">ChiSxjej3B15-1167</strain>
    </source>
</reference>
<dbReference type="InterPro" id="IPR050448">
    <property type="entry name" value="OpgB/LTA_synthase_biosynth"/>
</dbReference>
<proteinExistence type="predicted"/>
<dbReference type="AlphaFoldDB" id="A0A9D2BCT1"/>
<dbReference type="InterPro" id="IPR000917">
    <property type="entry name" value="Sulfatase_N"/>
</dbReference>
<dbReference type="EMBL" id="DXEQ01000011">
    <property type="protein sequence ID" value="HIX71471.1"/>
    <property type="molecule type" value="Genomic_DNA"/>
</dbReference>
<comment type="subcellular location">
    <subcellularLocation>
        <location evidence="1">Cell membrane</location>
        <topology evidence="1">Multi-pass membrane protein</topology>
    </subcellularLocation>
</comment>
<evidence type="ECO:0000256" key="5">
    <source>
        <dbReference type="ARBA" id="ARBA00022989"/>
    </source>
</evidence>
<comment type="caution">
    <text evidence="10">The sequence shown here is derived from an EMBL/GenBank/DDBJ whole genome shotgun (WGS) entry which is preliminary data.</text>
</comment>
<dbReference type="Gene3D" id="3.40.720.10">
    <property type="entry name" value="Alkaline Phosphatase, subunit A"/>
    <property type="match status" value="1"/>
</dbReference>
<feature type="transmembrane region" description="Helical" evidence="8">
    <location>
        <begin position="21"/>
        <end position="42"/>
    </location>
</feature>
<dbReference type="InterPro" id="IPR017850">
    <property type="entry name" value="Alkaline_phosphatase_core_sf"/>
</dbReference>
<dbReference type="Proteomes" id="UP000886805">
    <property type="component" value="Unassembled WGS sequence"/>
</dbReference>
<dbReference type="GO" id="GO:0005886">
    <property type="term" value="C:plasma membrane"/>
    <property type="evidence" value="ECO:0007669"/>
    <property type="project" value="UniProtKB-SubCell"/>
</dbReference>
<feature type="compositionally biased region" description="Basic residues" evidence="7">
    <location>
        <begin position="359"/>
        <end position="370"/>
    </location>
</feature>
<feature type="transmembrane region" description="Helical" evidence="8">
    <location>
        <begin position="228"/>
        <end position="247"/>
    </location>
</feature>
<feature type="transmembrane region" description="Helical" evidence="8">
    <location>
        <begin position="86"/>
        <end position="106"/>
    </location>
</feature>
<dbReference type="CDD" id="cd16015">
    <property type="entry name" value="LTA_synthase"/>
    <property type="match status" value="1"/>
</dbReference>
<dbReference type="PANTHER" id="PTHR47371">
    <property type="entry name" value="LIPOTEICHOIC ACID SYNTHASE"/>
    <property type="match status" value="1"/>
</dbReference>
<comment type="pathway">
    <text evidence="2">Cell wall biogenesis; lipoteichoic acid biosynthesis.</text>
</comment>
<dbReference type="PANTHER" id="PTHR47371:SF3">
    <property type="entry name" value="PHOSPHOGLYCEROL TRANSFERASE I"/>
    <property type="match status" value="1"/>
</dbReference>
<evidence type="ECO:0000256" key="3">
    <source>
        <dbReference type="ARBA" id="ARBA00022475"/>
    </source>
</evidence>
<gene>
    <name evidence="10" type="ORF">H9849_00470</name>
</gene>
<evidence type="ECO:0000313" key="11">
    <source>
        <dbReference type="Proteomes" id="UP000886805"/>
    </source>
</evidence>
<feature type="domain" description="Sulfatase N-terminal" evidence="9">
    <location>
        <begin position="372"/>
        <end position="668"/>
    </location>
</feature>
<evidence type="ECO:0000256" key="8">
    <source>
        <dbReference type="SAM" id="Phobius"/>
    </source>
</evidence>
<evidence type="ECO:0000313" key="10">
    <source>
        <dbReference type="EMBL" id="HIX71471.1"/>
    </source>
</evidence>
<evidence type="ECO:0000256" key="6">
    <source>
        <dbReference type="ARBA" id="ARBA00023136"/>
    </source>
</evidence>
<dbReference type="SUPFAM" id="SSF53649">
    <property type="entry name" value="Alkaline phosphatase-like"/>
    <property type="match status" value="1"/>
</dbReference>
<feature type="transmembrane region" description="Helical" evidence="8">
    <location>
        <begin position="54"/>
        <end position="74"/>
    </location>
</feature>
<evidence type="ECO:0000256" key="1">
    <source>
        <dbReference type="ARBA" id="ARBA00004651"/>
    </source>
</evidence>
<accession>A0A9D2BCT1</accession>
<sequence>MSKGKAMAQSIRKFFGEKLGRKFLIFLEVLLAAAFLMQPHLYYDGTASTFFGRFYADSITICGGLWIILVFLTVKEVHFSEKLNRGLSWAAAFLTPLAAFLWLEIYNDMQFWGPLDQIPALYLFLDLVIYYVIYLFLLLIFNSIRGASAAMIVATAFFGIMNYELTVFRSMSFIASDIYSFFTALSVANTYQPEIDVDTAEFFLLALVLLALLFKLKKFRLFRWKARTAFAAAFTVAFMGFCQVYVFSDYLENIGVDFRVYRPQYKYRYYGTLLTTIRTFGYLHVTEPEGYSVDAVQEITSDYVASEESLSGTAVASAGWKSSDGMSDSLHLLAHPEVSAAETKGDRDAARQKSSGSKAGKKSSSGKKGQKPNIIAIMNESFADLAAVGDMEITNDYMPFFRSLKKNTIKGYTYSSVFGGNTANSEFEFLTGNTMAFLPDNSVPYQLFLRSKTAGLTYNLEAQGYGPLYALHPYYKTGYSRYKIYPLMGFDRFYTSDDFSDGTDTVNYHITDKADYKKIIELYEDAQGEDSPFYLFNVTMQNHGSYDGSTLETGDSVQLEGALAGYSKAEQYLNMVRMSDKALKKLIRYFEKVDEPTVIVFFGDHQPDLEDSFYDTLLGTKTENLEGEELEQLYKVPFLIWANYDIEEQTIERTSNNYLNTYLADVAGLEKTGYQEFLTDLREEVPCINAYGYWGSDGNFYEIDDETSPYYNLIHQYNLLEYNNLFGKEEQQTSFFYLQGE</sequence>
<keyword evidence="6 8" id="KW-0472">Membrane</keyword>
<keyword evidence="4 8" id="KW-0812">Transmembrane</keyword>
<feature type="transmembrane region" description="Helical" evidence="8">
    <location>
        <begin position="199"/>
        <end position="216"/>
    </location>
</feature>
<feature type="region of interest" description="Disordered" evidence="7">
    <location>
        <begin position="340"/>
        <end position="370"/>
    </location>
</feature>
<keyword evidence="5 8" id="KW-1133">Transmembrane helix</keyword>
<feature type="transmembrane region" description="Helical" evidence="8">
    <location>
        <begin position="146"/>
        <end position="163"/>
    </location>
</feature>
<name>A0A9D2BCT1_9FIRM</name>
<feature type="transmembrane region" description="Helical" evidence="8">
    <location>
        <begin position="118"/>
        <end position="139"/>
    </location>
</feature>